<comment type="caution">
    <text evidence="2">The sequence shown here is derived from an EMBL/GenBank/DDBJ whole genome shotgun (WGS) entry which is preliminary data.</text>
</comment>
<gene>
    <name evidence="2" type="ORF">DMH04_43350</name>
</gene>
<evidence type="ECO:0000313" key="2">
    <source>
        <dbReference type="EMBL" id="RSM71572.1"/>
    </source>
</evidence>
<dbReference type="Pfam" id="PF01323">
    <property type="entry name" value="DSBA"/>
    <property type="match status" value="1"/>
</dbReference>
<dbReference type="OrthoDB" id="9799122at2"/>
<feature type="domain" description="DSBA-like thioredoxin" evidence="1">
    <location>
        <begin position="3"/>
        <end position="199"/>
    </location>
</feature>
<dbReference type="SUPFAM" id="SSF52833">
    <property type="entry name" value="Thioredoxin-like"/>
    <property type="match status" value="1"/>
</dbReference>
<dbReference type="Proteomes" id="UP000287547">
    <property type="component" value="Unassembled WGS sequence"/>
</dbReference>
<protein>
    <submittedName>
        <fullName evidence="2">DsbA family oxidoreductase</fullName>
    </submittedName>
</protein>
<dbReference type="InterPro" id="IPR036249">
    <property type="entry name" value="Thioredoxin-like_sf"/>
</dbReference>
<accession>A0A428YR54</accession>
<dbReference type="EMBL" id="QHKI01000062">
    <property type="protein sequence ID" value="RSM71572.1"/>
    <property type="molecule type" value="Genomic_DNA"/>
</dbReference>
<dbReference type="Gene3D" id="3.40.30.10">
    <property type="entry name" value="Glutaredoxin"/>
    <property type="match status" value="1"/>
</dbReference>
<dbReference type="GO" id="GO:0016491">
    <property type="term" value="F:oxidoreductase activity"/>
    <property type="evidence" value="ECO:0007669"/>
    <property type="project" value="InterPro"/>
</dbReference>
<organism evidence="2 3">
    <name type="scientific">Kibdelosporangium aridum</name>
    <dbReference type="NCBI Taxonomy" id="2030"/>
    <lineage>
        <taxon>Bacteria</taxon>
        <taxon>Bacillati</taxon>
        <taxon>Actinomycetota</taxon>
        <taxon>Actinomycetes</taxon>
        <taxon>Pseudonocardiales</taxon>
        <taxon>Pseudonocardiaceae</taxon>
        <taxon>Kibdelosporangium</taxon>
    </lineage>
</organism>
<dbReference type="PANTHER" id="PTHR13887">
    <property type="entry name" value="GLUTATHIONE S-TRANSFERASE KAPPA"/>
    <property type="match status" value="1"/>
</dbReference>
<dbReference type="InterPro" id="IPR001853">
    <property type="entry name" value="DSBA-like_thioredoxin_dom"/>
</dbReference>
<evidence type="ECO:0000259" key="1">
    <source>
        <dbReference type="Pfam" id="PF01323"/>
    </source>
</evidence>
<dbReference type="CDD" id="cd03024">
    <property type="entry name" value="DsbA_FrnE"/>
    <property type="match status" value="1"/>
</dbReference>
<proteinExistence type="predicted"/>
<name>A0A428YR54_KIBAR</name>
<dbReference type="RefSeq" id="WP_037261358.1">
    <property type="nucleotide sequence ID" value="NZ_QHKI01000062.1"/>
</dbReference>
<evidence type="ECO:0000313" key="3">
    <source>
        <dbReference type="Proteomes" id="UP000287547"/>
    </source>
</evidence>
<dbReference type="AlphaFoldDB" id="A0A428YR54"/>
<reference evidence="2 3" key="1">
    <citation type="submission" date="2018-05" db="EMBL/GenBank/DDBJ databases">
        <title>Evolution of GPA BGCs.</title>
        <authorList>
            <person name="Waglechner N."/>
            <person name="Wright G.D."/>
        </authorList>
    </citation>
    <scope>NUCLEOTIDE SEQUENCE [LARGE SCALE GENOMIC DNA]</scope>
    <source>
        <strain evidence="2 3">A82846</strain>
    </source>
</reference>
<sequence length="205" mass="22886">MRVEIWSDIVCPWCYIGKARFEQALAEFEHRDQVEVVYRSFELDPSRVGVEPIEEMLASRYGPRAAEMEQQVAALAQGEGLGYRTDREVGNTFDLHRVLHLARDKGVEHEMLTALFEANFADARPIFTADTVVDVAVGVGLDKADVLRVLEDKTAYADDVRAEEREAAQLGARGVPFFVLDRKVGVSGGQATEVFARALRQAWDA</sequence>
<dbReference type="PANTHER" id="PTHR13887:SF41">
    <property type="entry name" value="THIOREDOXIN SUPERFAMILY PROTEIN"/>
    <property type="match status" value="1"/>
</dbReference>